<comment type="caution">
    <text evidence="12">The sequence shown here is derived from an EMBL/GenBank/DDBJ whole genome shotgun (WGS) entry which is preliminary data.</text>
</comment>
<evidence type="ECO:0000313" key="13">
    <source>
        <dbReference type="Proteomes" id="UP001501243"/>
    </source>
</evidence>
<evidence type="ECO:0000256" key="4">
    <source>
        <dbReference type="ARBA" id="ARBA00022475"/>
    </source>
</evidence>
<feature type="region of interest" description="Disordered" evidence="10">
    <location>
        <begin position="98"/>
        <end position="167"/>
    </location>
</feature>
<evidence type="ECO:0000259" key="11">
    <source>
        <dbReference type="PROSITE" id="PS52015"/>
    </source>
</evidence>
<gene>
    <name evidence="12" type="ORF">GCM10023172_21650</name>
</gene>
<dbReference type="InterPro" id="IPR003538">
    <property type="entry name" value="TonB"/>
</dbReference>
<evidence type="ECO:0000256" key="8">
    <source>
        <dbReference type="ARBA" id="ARBA00022989"/>
    </source>
</evidence>
<evidence type="ECO:0000256" key="3">
    <source>
        <dbReference type="ARBA" id="ARBA00022448"/>
    </source>
</evidence>
<organism evidence="12 13">
    <name type="scientific">Hymenobacter ginsengisoli</name>
    <dbReference type="NCBI Taxonomy" id="1051626"/>
    <lineage>
        <taxon>Bacteria</taxon>
        <taxon>Pseudomonadati</taxon>
        <taxon>Bacteroidota</taxon>
        <taxon>Cytophagia</taxon>
        <taxon>Cytophagales</taxon>
        <taxon>Hymenobacteraceae</taxon>
        <taxon>Hymenobacter</taxon>
    </lineage>
</organism>
<dbReference type="PROSITE" id="PS52015">
    <property type="entry name" value="TONB_CTD"/>
    <property type="match status" value="1"/>
</dbReference>
<keyword evidence="7" id="KW-0653">Protein transport</keyword>
<reference evidence="13" key="1">
    <citation type="journal article" date="2019" name="Int. J. Syst. Evol. Microbiol.">
        <title>The Global Catalogue of Microorganisms (GCM) 10K type strain sequencing project: providing services to taxonomists for standard genome sequencing and annotation.</title>
        <authorList>
            <consortium name="The Broad Institute Genomics Platform"/>
            <consortium name="The Broad Institute Genome Sequencing Center for Infectious Disease"/>
            <person name="Wu L."/>
            <person name="Ma J."/>
        </authorList>
    </citation>
    <scope>NUCLEOTIDE SEQUENCE [LARGE SCALE GENOMIC DNA]</scope>
    <source>
        <strain evidence="13">JCM 17841</strain>
    </source>
</reference>
<dbReference type="SUPFAM" id="SSF74653">
    <property type="entry name" value="TolA/TonB C-terminal domain"/>
    <property type="match status" value="1"/>
</dbReference>
<evidence type="ECO:0000256" key="10">
    <source>
        <dbReference type="SAM" id="MobiDB-lite"/>
    </source>
</evidence>
<accession>A0ABP8QBV2</accession>
<evidence type="ECO:0000256" key="7">
    <source>
        <dbReference type="ARBA" id="ARBA00022927"/>
    </source>
</evidence>
<dbReference type="Pfam" id="PF03544">
    <property type="entry name" value="TonB_C"/>
    <property type="match status" value="1"/>
</dbReference>
<keyword evidence="5" id="KW-0997">Cell inner membrane</keyword>
<evidence type="ECO:0000256" key="1">
    <source>
        <dbReference type="ARBA" id="ARBA00004383"/>
    </source>
</evidence>
<dbReference type="InterPro" id="IPR006260">
    <property type="entry name" value="TonB/TolA_C"/>
</dbReference>
<dbReference type="PANTHER" id="PTHR33446:SF2">
    <property type="entry name" value="PROTEIN TONB"/>
    <property type="match status" value="1"/>
</dbReference>
<feature type="compositionally biased region" description="Low complexity" evidence="10">
    <location>
        <begin position="135"/>
        <end position="157"/>
    </location>
</feature>
<keyword evidence="13" id="KW-1185">Reference proteome</keyword>
<dbReference type="PANTHER" id="PTHR33446">
    <property type="entry name" value="PROTEIN TONB-RELATED"/>
    <property type="match status" value="1"/>
</dbReference>
<evidence type="ECO:0000313" key="12">
    <source>
        <dbReference type="EMBL" id="GAA4500785.1"/>
    </source>
</evidence>
<feature type="domain" description="TonB C-terminal" evidence="11">
    <location>
        <begin position="185"/>
        <end position="275"/>
    </location>
</feature>
<evidence type="ECO:0000256" key="6">
    <source>
        <dbReference type="ARBA" id="ARBA00022692"/>
    </source>
</evidence>
<dbReference type="Gene3D" id="3.30.1150.10">
    <property type="match status" value="1"/>
</dbReference>
<comment type="similarity">
    <text evidence="2">Belongs to the TonB family.</text>
</comment>
<dbReference type="NCBIfam" id="TIGR01352">
    <property type="entry name" value="tonB_Cterm"/>
    <property type="match status" value="1"/>
</dbReference>
<keyword evidence="3" id="KW-0813">Transport</keyword>
<keyword evidence="9" id="KW-0472">Membrane</keyword>
<keyword evidence="4" id="KW-1003">Cell membrane</keyword>
<feature type="compositionally biased region" description="Low complexity" evidence="10">
    <location>
        <begin position="98"/>
        <end position="108"/>
    </location>
</feature>
<sequence length="275" mass="29080">MSLLPAFFTDSLDDVVFEGRNQAYGAYQLRQDYQQHLASAGGFTLALCGLLLLSWGAWQHLKPAATPLISTKGEVEFIKPPVPTVIEKPKVAVVSPPHARPAATHRAPSVPTEVTKDNAPQPHITPPAQTEIVDGPTGPAVPGTAATTETGEVAGPGNSAETGPATAPATNEPFIVVEKMPEFAGGQEALLRYLRSHLRYPGSALAAGVGGKVFMSFVVGADGTISDVTILKGLGYGLDEEAQRVVRQMPAWTPGYQSKHPVPVRFTLPITFSIQ</sequence>
<name>A0ABP8QBV2_9BACT</name>
<keyword evidence="6" id="KW-0812">Transmembrane</keyword>
<dbReference type="Proteomes" id="UP001501243">
    <property type="component" value="Unassembled WGS sequence"/>
</dbReference>
<evidence type="ECO:0000256" key="9">
    <source>
        <dbReference type="ARBA" id="ARBA00023136"/>
    </source>
</evidence>
<proteinExistence type="inferred from homology"/>
<comment type="subcellular location">
    <subcellularLocation>
        <location evidence="1">Cell inner membrane</location>
        <topology evidence="1">Single-pass membrane protein</topology>
        <orientation evidence="1">Periplasmic side</orientation>
    </subcellularLocation>
</comment>
<evidence type="ECO:0000256" key="5">
    <source>
        <dbReference type="ARBA" id="ARBA00022519"/>
    </source>
</evidence>
<dbReference type="PRINTS" id="PR01374">
    <property type="entry name" value="TONBPROTEIN"/>
</dbReference>
<dbReference type="InterPro" id="IPR037682">
    <property type="entry name" value="TonB_C"/>
</dbReference>
<protein>
    <recommendedName>
        <fullName evidence="11">TonB C-terminal domain-containing protein</fullName>
    </recommendedName>
</protein>
<dbReference type="EMBL" id="BAABGQ010000006">
    <property type="protein sequence ID" value="GAA4500785.1"/>
    <property type="molecule type" value="Genomic_DNA"/>
</dbReference>
<evidence type="ECO:0000256" key="2">
    <source>
        <dbReference type="ARBA" id="ARBA00006555"/>
    </source>
</evidence>
<keyword evidence="8" id="KW-1133">Transmembrane helix</keyword>
<dbReference type="InterPro" id="IPR051045">
    <property type="entry name" value="TonB-dependent_transducer"/>
</dbReference>
<dbReference type="RefSeq" id="WP_208131910.1">
    <property type="nucleotide sequence ID" value="NZ_BAABGQ010000006.1"/>
</dbReference>